<dbReference type="EMBL" id="JANPWB010000010">
    <property type="protein sequence ID" value="KAJ1136282.1"/>
    <property type="molecule type" value="Genomic_DNA"/>
</dbReference>
<keyword evidence="3" id="KW-1185">Reference proteome</keyword>
<evidence type="ECO:0000313" key="2">
    <source>
        <dbReference type="EMBL" id="KAJ1136282.1"/>
    </source>
</evidence>
<feature type="region of interest" description="Disordered" evidence="1">
    <location>
        <begin position="1"/>
        <end position="23"/>
    </location>
</feature>
<evidence type="ECO:0000313" key="3">
    <source>
        <dbReference type="Proteomes" id="UP001066276"/>
    </source>
</evidence>
<organism evidence="2 3">
    <name type="scientific">Pleurodeles waltl</name>
    <name type="common">Iberian ribbed newt</name>
    <dbReference type="NCBI Taxonomy" id="8319"/>
    <lineage>
        <taxon>Eukaryota</taxon>
        <taxon>Metazoa</taxon>
        <taxon>Chordata</taxon>
        <taxon>Craniata</taxon>
        <taxon>Vertebrata</taxon>
        <taxon>Euteleostomi</taxon>
        <taxon>Amphibia</taxon>
        <taxon>Batrachia</taxon>
        <taxon>Caudata</taxon>
        <taxon>Salamandroidea</taxon>
        <taxon>Salamandridae</taxon>
        <taxon>Pleurodelinae</taxon>
        <taxon>Pleurodeles</taxon>
    </lineage>
</organism>
<dbReference type="Gene3D" id="1.10.287.3160">
    <property type="match status" value="1"/>
</dbReference>
<evidence type="ECO:0000256" key="1">
    <source>
        <dbReference type="SAM" id="MobiDB-lite"/>
    </source>
</evidence>
<name>A0AAV7Q9M5_PLEWA</name>
<comment type="caution">
    <text evidence="2">The sequence shown here is derived from an EMBL/GenBank/DDBJ whole genome shotgun (WGS) entry which is preliminary data.</text>
</comment>
<reference evidence="2" key="1">
    <citation type="journal article" date="2022" name="bioRxiv">
        <title>Sequencing and chromosome-scale assembly of the giantPleurodeles waltlgenome.</title>
        <authorList>
            <person name="Brown T."/>
            <person name="Elewa A."/>
            <person name="Iarovenko S."/>
            <person name="Subramanian E."/>
            <person name="Araus A.J."/>
            <person name="Petzold A."/>
            <person name="Susuki M."/>
            <person name="Suzuki K.-i.T."/>
            <person name="Hayashi T."/>
            <person name="Toyoda A."/>
            <person name="Oliveira C."/>
            <person name="Osipova E."/>
            <person name="Leigh N.D."/>
            <person name="Simon A."/>
            <person name="Yun M.H."/>
        </authorList>
    </citation>
    <scope>NUCLEOTIDE SEQUENCE</scope>
    <source>
        <strain evidence="2">20211129_DDA</strain>
        <tissue evidence="2">Liver</tissue>
    </source>
</reference>
<dbReference type="Proteomes" id="UP001066276">
    <property type="component" value="Chromosome 6"/>
</dbReference>
<dbReference type="AlphaFoldDB" id="A0AAV7Q9M5"/>
<accession>A0AAV7Q9M5</accession>
<gene>
    <name evidence="2" type="ORF">NDU88_002699</name>
</gene>
<sequence length="227" mass="25295">MRYVPKPMAPLPEDCSDSSGSEVEVPIPEKQKGRYISLDLLPELVKHVKVNMEFTDGEAPDTSSGSLLCQFWCTIPISIHPCIQEVIKREWRDPDKIILPRFMAKLYPLQDMSLVLPNFIYIDSFVASLVGRMTLAEDVVVSHLVDKKVDGSLKKTYSRNHLTLRAGICGTYVAQSLLSDLKLLGRALDESSDCTSLLAIFERQVEFLSDISFDVVRASALDGDACV</sequence>
<proteinExistence type="predicted"/>
<protein>
    <submittedName>
        <fullName evidence="2">Uncharacterized protein</fullName>
    </submittedName>
</protein>